<comment type="function">
    <text evidence="4">Binds RpoD and negatively regulates RpoD-mediated transcription activation by preventing the interaction between the primary sigma factor RpoD with the catalytic core of the RNA polymerase and with promoter DNA. May be involved in replacement of the RNA polymerase sigma subunit from RpoD to RpoS during the transition from exponential growth to the stationary phase.</text>
</comment>
<dbReference type="InterPro" id="IPR038309">
    <property type="entry name" value="Rsd/AlgQ_sf"/>
</dbReference>
<sequence>MLNQLESLTERVGGSNKLVDRWLHVRKHLLVAYYNLVGIKPGKESYMRLNEKALDDFCQSLVDYLSDGHFNIYERIIREMEGTSPFLAATKLYPLLEANTQQIMDYYDSTLENAIDHDNYLEFQHALSDLGEALEERFTLEDKLIALALDNDLNIRSEENVAPPA</sequence>
<evidence type="ECO:0000256" key="1">
    <source>
        <dbReference type="ARBA" id="ARBA00022490"/>
    </source>
</evidence>
<dbReference type="Proteomes" id="UP001310558">
    <property type="component" value="Unassembled WGS sequence"/>
</dbReference>
<dbReference type="GO" id="GO:0006355">
    <property type="term" value="P:regulation of DNA-templated transcription"/>
    <property type="evidence" value="ECO:0007669"/>
    <property type="project" value="InterPro"/>
</dbReference>
<dbReference type="EMBL" id="RWHU01000015">
    <property type="protein sequence ID" value="RSK62348.1"/>
    <property type="molecule type" value="Genomic_DNA"/>
</dbReference>
<gene>
    <name evidence="4 6" type="primary">rsd</name>
    <name evidence="7" type="ORF">EJE24_23880</name>
    <name evidence="6" type="ORF">NGC28_21565</name>
</gene>
<comment type="caution">
    <text evidence="7">The sequence shown here is derived from an EMBL/GenBank/DDBJ whole genome shotgun (WGS) entry which is preliminary data.</text>
</comment>
<reference evidence="6 9" key="2">
    <citation type="submission" date="2022-06" db="EMBL/GenBank/DDBJ databases">
        <title>Whole Genome analysis of Bacterial isolates collected during year 2020 from Guwahati, Assam, India.</title>
        <authorList>
            <person name="Mendem S.K."/>
            <person name="Rakshit O."/>
            <person name="Murugesan D."/>
            <person name="Saikia K."/>
            <person name="Shome R."/>
            <person name="Raisen C."/>
            <person name="Holmes M.A."/>
            <person name="Shome B.R."/>
        </authorList>
    </citation>
    <scope>NUCLEOTIDE SEQUENCE [LARGE SCALE GENOMIC DNA]</scope>
    <source>
        <strain evidence="6 9">Sil NS 53</strain>
    </source>
</reference>
<keyword evidence="9" id="KW-1185">Reference proteome</keyword>
<evidence type="ECO:0000313" key="7">
    <source>
        <dbReference type="EMBL" id="RSK62348.1"/>
    </source>
</evidence>
<evidence type="ECO:0000313" key="6">
    <source>
        <dbReference type="EMBL" id="MEB7545030.1"/>
    </source>
</evidence>
<dbReference type="Proteomes" id="UP000276389">
    <property type="component" value="Unassembled WGS sequence"/>
</dbReference>
<dbReference type="EMBL" id="JAMWJU010000009">
    <property type="protein sequence ID" value="MEB7545030.1"/>
    <property type="molecule type" value="Genomic_DNA"/>
</dbReference>
<dbReference type="HAMAP" id="MF_01181">
    <property type="entry name" value="Rsd"/>
    <property type="match status" value="1"/>
</dbReference>
<organism evidence="7 8">
    <name type="scientific">Enterobacter huaxiensis</name>
    <dbReference type="NCBI Taxonomy" id="2494702"/>
    <lineage>
        <taxon>Bacteria</taxon>
        <taxon>Pseudomonadati</taxon>
        <taxon>Pseudomonadota</taxon>
        <taxon>Gammaproteobacteria</taxon>
        <taxon>Enterobacterales</taxon>
        <taxon>Enterobacteriaceae</taxon>
        <taxon>Enterobacter</taxon>
    </lineage>
</organism>
<dbReference type="Gene3D" id="1.20.120.1370">
    <property type="entry name" value="Regulator of RNA polymerase sigma(70) subunit, domain 4"/>
    <property type="match status" value="1"/>
</dbReference>
<dbReference type="PIRSF" id="PIRSF016548">
    <property type="entry name" value="Rsd_AlgQ"/>
    <property type="match status" value="1"/>
</dbReference>
<protein>
    <recommendedName>
        <fullName evidence="4">Regulator of sigma D</fullName>
    </recommendedName>
</protein>
<dbReference type="InterPro" id="IPR007448">
    <property type="entry name" value="Sigma70_reg_Rsd_AlgQ"/>
</dbReference>
<keyword evidence="1 4" id="KW-0963">Cytoplasm</keyword>
<keyword evidence="3 4" id="KW-0804">Transcription</keyword>
<evidence type="ECO:0000256" key="5">
    <source>
        <dbReference type="RuleBase" id="RU004409"/>
    </source>
</evidence>
<dbReference type="RefSeq" id="WP_125915767.1">
    <property type="nucleotide sequence ID" value="NZ_CAMLPR010000076.1"/>
</dbReference>
<proteinExistence type="inferred from homology"/>
<dbReference type="Pfam" id="PF04353">
    <property type="entry name" value="Rsd_AlgQ"/>
    <property type="match status" value="1"/>
</dbReference>
<evidence type="ECO:0000256" key="2">
    <source>
        <dbReference type="ARBA" id="ARBA00023015"/>
    </source>
</evidence>
<evidence type="ECO:0000313" key="9">
    <source>
        <dbReference type="Proteomes" id="UP001310558"/>
    </source>
</evidence>
<accession>A0A3R9PQV4</accession>
<dbReference type="InterPro" id="IPR023785">
    <property type="entry name" value="Sigma70_reg_Rsd"/>
</dbReference>
<dbReference type="NCBIfam" id="NF008723">
    <property type="entry name" value="PRK11718.1"/>
    <property type="match status" value="1"/>
</dbReference>
<name>A0A3R9PQV4_9ENTR</name>
<keyword evidence="2 4" id="KW-0805">Transcription regulation</keyword>
<comment type="subunit">
    <text evidence="4">Interacts with RpoD.</text>
</comment>
<dbReference type="AlphaFoldDB" id="A0A3R9PQV4"/>
<evidence type="ECO:0000256" key="4">
    <source>
        <dbReference type="HAMAP-Rule" id="MF_01181"/>
    </source>
</evidence>
<comment type="subcellular location">
    <subcellularLocation>
        <location evidence="4">Cytoplasm</location>
    </subcellularLocation>
</comment>
<evidence type="ECO:0000256" key="3">
    <source>
        <dbReference type="ARBA" id="ARBA00023163"/>
    </source>
</evidence>
<reference evidence="7 8" key="1">
    <citation type="submission" date="2018-12" db="EMBL/GenBank/DDBJ databases">
        <title>The Genome Submission of two Enterobacter spp. strains.</title>
        <authorList>
            <person name="Wu W."/>
            <person name="Wei L."/>
            <person name="Feng Y."/>
            <person name="Zong Z."/>
        </authorList>
    </citation>
    <scope>NUCLEOTIDE SEQUENCE [LARGE SCALE GENOMIC DNA]</scope>
    <source>
        <strain evidence="7 8">WCHEHu045002</strain>
    </source>
</reference>
<evidence type="ECO:0000313" key="8">
    <source>
        <dbReference type="Proteomes" id="UP000276389"/>
    </source>
</evidence>
<comment type="similarity">
    <text evidence="4 5">Belongs to the Rsd/AlgQ family.</text>
</comment>
<dbReference type="GO" id="GO:0005737">
    <property type="term" value="C:cytoplasm"/>
    <property type="evidence" value="ECO:0007669"/>
    <property type="project" value="UniProtKB-SubCell"/>
</dbReference>